<evidence type="ECO:0000313" key="3">
    <source>
        <dbReference type="Proteomes" id="UP001287356"/>
    </source>
</evidence>
<proteinExistence type="predicted"/>
<keyword evidence="1" id="KW-0812">Transmembrane</keyword>
<feature type="transmembrane region" description="Helical" evidence="1">
    <location>
        <begin position="101"/>
        <end position="128"/>
    </location>
</feature>
<gene>
    <name evidence="2" type="ORF">B0T24DRAFT_613097</name>
</gene>
<dbReference type="Proteomes" id="UP001287356">
    <property type="component" value="Unassembled WGS sequence"/>
</dbReference>
<organism evidence="2 3">
    <name type="scientific">Lasiosphaeria ovina</name>
    <dbReference type="NCBI Taxonomy" id="92902"/>
    <lineage>
        <taxon>Eukaryota</taxon>
        <taxon>Fungi</taxon>
        <taxon>Dikarya</taxon>
        <taxon>Ascomycota</taxon>
        <taxon>Pezizomycotina</taxon>
        <taxon>Sordariomycetes</taxon>
        <taxon>Sordariomycetidae</taxon>
        <taxon>Sordariales</taxon>
        <taxon>Lasiosphaeriaceae</taxon>
        <taxon>Lasiosphaeria</taxon>
    </lineage>
</organism>
<keyword evidence="3" id="KW-1185">Reference proteome</keyword>
<sequence length="194" mass="21802">MYVCMYVCMYYCNQLRHIGIGTVCWTGLATRHQVATEHPVEKLCASNNTRAGTRRHSCPRSMPLQTNVKFSPRTKWSSIAMRPDHFHLTSPEGPRCNTAMLAMLVVASGLMGLRILSVLMSLITYGLLFKTVAGFWPAAHRVLFVVLRAAAPWGVRRRRAVSHRNLSVAASSPNEFGPLLCERRPRTCRTSSWV</sequence>
<reference evidence="2" key="1">
    <citation type="journal article" date="2023" name="Mol. Phylogenet. Evol.">
        <title>Genome-scale phylogeny and comparative genomics of the fungal order Sordariales.</title>
        <authorList>
            <person name="Hensen N."/>
            <person name="Bonometti L."/>
            <person name="Westerberg I."/>
            <person name="Brannstrom I.O."/>
            <person name="Guillou S."/>
            <person name="Cros-Aarteil S."/>
            <person name="Calhoun S."/>
            <person name="Haridas S."/>
            <person name="Kuo A."/>
            <person name="Mondo S."/>
            <person name="Pangilinan J."/>
            <person name="Riley R."/>
            <person name="LaButti K."/>
            <person name="Andreopoulos B."/>
            <person name="Lipzen A."/>
            <person name="Chen C."/>
            <person name="Yan M."/>
            <person name="Daum C."/>
            <person name="Ng V."/>
            <person name="Clum A."/>
            <person name="Steindorff A."/>
            <person name="Ohm R.A."/>
            <person name="Martin F."/>
            <person name="Silar P."/>
            <person name="Natvig D.O."/>
            <person name="Lalanne C."/>
            <person name="Gautier V."/>
            <person name="Ament-Velasquez S.L."/>
            <person name="Kruys A."/>
            <person name="Hutchinson M.I."/>
            <person name="Powell A.J."/>
            <person name="Barry K."/>
            <person name="Miller A.N."/>
            <person name="Grigoriev I.V."/>
            <person name="Debuchy R."/>
            <person name="Gladieux P."/>
            <person name="Hiltunen Thoren M."/>
            <person name="Johannesson H."/>
        </authorList>
    </citation>
    <scope>NUCLEOTIDE SEQUENCE</scope>
    <source>
        <strain evidence="2">CBS 958.72</strain>
    </source>
</reference>
<evidence type="ECO:0000256" key="1">
    <source>
        <dbReference type="SAM" id="Phobius"/>
    </source>
</evidence>
<accession>A0AAE0NE32</accession>
<feature type="transmembrane region" description="Helical" evidence="1">
    <location>
        <begin position="134"/>
        <end position="155"/>
    </location>
</feature>
<reference evidence="2" key="2">
    <citation type="submission" date="2023-06" db="EMBL/GenBank/DDBJ databases">
        <authorList>
            <consortium name="Lawrence Berkeley National Laboratory"/>
            <person name="Haridas S."/>
            <person name="Hensen N."/>
            <person name="Bonometti L."/>
            <person name="Westerberg I."/>
            <person name="Brannstrom I.O."/>
            <person name="Guillou S."/>
            <person name="Cros-Aarteil S."/>
            <person name="Calhoun S."/>
            <person name="Kuo A."/>
            <person name="Mondo S."/>
            <person name="Pangilinan J."/>
            <person name="Riley R."/>
            <person name="Labutti K."/>
            <person name="Andreopoulos B."/>
            <person name="Lipzen A."/>
            <person name="Chen C."/>
            <person name="Yanf M."/>
            <person name="Daum C."/>
            <person name="Ng V."/>
            <person name="Clum A."/>
            <person name="Steindorff A."/>
            <person name="Ohm R."/>
            <person name="Martin F."/>
            <person name="Silar P."/>
            <person name="Natvig D."/>
            <person name="Lalanne C."/>
            <person name="Gautier V."/>
            <person name="Ament-Velasquez S.L."/>
            <person name="Kruys A."/>
            <person name="Hutchinson M.I."/>
            <person name="Powell A.J."/>
            <person name="Barry K."/>
            <person name="Miller A.N."/>
            <person name="Grigoriev I.V."/>
            <person name="Debuchy R."/>
            <person name="Gladieux P."/>
            <person name="Thoren M.H."/>
            <person name="Johannesson H."/>
        </authorList>
    </citation>
    <scope>NUCLEOTIDE SEQUENCE</scope>
    <source>
        <strain evidence="2">CBS 958.72</strain>
    </source>
</reference>
<evidence type="ECO:0000313" key="2">
    <source>
        <dbReference type="EMBL" id="KAK3379820.1"/>
    </source>
</evidence>
<protein>
    <submittedName>
        <fullName evidence="2">Uncharacterized protein</fullName>
    </submittedName>
</protein>
<keyword evidence="1" id="KW-1133">Transmembrane helix</keyword>
<dbReference type="AlphaFoldDB" id="A0AAE0NE32"/>
<comment type="caution">
    <text evidence="2">The sequence shown here is derived from an EMBL/GenBank/DDBJ whole genome shotgun (WGS) entry which is preliminary data.</text>
</comment>
<dbReference type="EMBL" id="JAULSN010000002">
    <property type="protein sequence ID" value="KAK3379820.1"/>
    <property type="molecule type" value="Genomic_DNA"/>
</dbReference>
<keyword evidence="1" id="KW-0472">Membrane</keyword>
<name>A0AAE0NE32_9PEZI</name>